<dbReference type="Proteomes" id="UP000823775">
    <property type="component" value="Unassembled WGS sequence"/>
</dbReference>
<keyword evidence="2" id="KW-1185">Reference proteome</keyword>
<name>A0ABS8V6J8_DATST</name>
<reference evidence="1 2" key="1">
    <citation type="journal article" date="2021" name="BMC Genomics">
        <title>Datura genome reveals duplications of psychoactive alkaloid biosynthetic genes and high mutation rate following tissue culture.</title>
        <authorList>
            <person name="Rajewski A."/>
            <person name="Carter-House D."/>
            <person name="Stajich J."/>
            <person name="Litt A."/>
        </authorList>
    </citation>
    <scope>NUCLEOTIDE SEQUENCE [LARGE SCALE GENOMIC DNA]</scope>
    <source>
        <strain evidence="1">AR-01</strain>
    </source>
</reference>
<protein>
    <submittedName>
        <fullName evidence="1">Uncharacterized protein</fullName>
    </submittedName>
</protein>
<dbReference type="EMBL" id="JACEIK010003711">
    <property type="protein sequence ID" value="MCD9642806.1"/>
    <property type="molecule type" value="Genomic_DNA"/>
</dbReference>
<sequence length="127" mass="14508">MAESEEEENKGPKQFFLQKFDVGSSLSATPTIAFATGEVEEAKLEGRPVTNTVIMHNGEEVDLEALLQKEKRPEPELEQSVPLDESKNQVWNGFPCNWTRRGKKDVNKDVKICNKIGWNRSYLNTRR</sequence>
<organism evidence="1 2">
    <name type="scientific">Datura stramonium</name>
    <name type="common">Jimsonweed</name>
    <name type="synonym">Common thornapple</name>
    <dbReference type="NCBI Taxonomy" id="4076"/>
    <lineage>
        <taxon>Eukaryota</taxon>
        <taxon>Viridiplantae</taxon>
        <taxon>Streptophyta</taxon>
        <taxon>Embryophyta</taxon>
        <taxon>Tracheophyta</taxon>
        <taxon>Spermatophyta</taxon>
        <taxon>Magnoliopsida</taxon>
        <taxon>eudicotyledons</taxon>
        <taxon>Gunneridae</taxon>
        <taxon>Pentapetalae</taxon>
        <taxon>asterids</taxon>
        <taxon>lamiids</taxon>
        <taxon>Solanales</taxon>
        <taxon>Solanaceae</taxon>
        <taxon>Solanoideae</taxon>
        <taxon>Datureae</taxon>
        <taxon>Datura</taxon>
    </lineage>
</organism>
<gene>
    <name evidence="1" type="ORF">HAX54_029825</name>
</gene>
<proteinExistence type="predicted"/>
<evidence type="ECO:0000313" key="2">
    <source>
        <dbReference type="Proteomes" id="UP000823775"/>
    </source>
</evidence>
<comment type="caution">
    <text evidence="1">The sequence shown here is derived from an EMBL/GenBank/DDBJ whole genome shotgun (WGS) entry which is preliminary data.</text>
</comment>
<evidence type="ECO:0000313" key="1">
    <source>
        <dbReference type="EMBL" id="MCD9642806.1"/>
    </source>
</evidence>
<accession>A0ABS8V6J8</accession>